<accession>A0A941DUH1</accession>
<evidence type="ECO:0000259" key="2">
    <source>
        <dbReference type="Pfam" id="PF20596"/>
    </source>
</evidence>
<proteinExistence type="predicted"/>
<feature type="signal peptide" evidence="1">
    <location>
        <begin position="1"/>
        <end position="25"/>
    </location>
</feature>
<protein>
    <recommendedName>
        <fullName evidence="2">Putative adhesive domain-containing protein</fullName>
    </recommendedName>
</protein>
<evidence type="ECO:0000313" key="4">
    <source>
        <dbReference type="Proteomes" id="UP000675284"/>
    </source>
</evidence>
<dbReference type="Pfam" id="PF20596">
    <property type="entry name" value="pAdhesive_11"/>
    <property type="match status" value="1"/>
</dbReference>
<dbReference type="InterPro" id="IPR046771">
    <property type="entry name" value="pAdhesive_11"/>
</dbReference>
<name>A0A941DUH1_9BACI</name>
<sequence>MKKMFSIVVILSMIFTQFSQSIAMAAGSVGAGEDIAVSLEKEGTTENSTFKVVISEEIDELNVTYPKNSNYSDYFVGNDQATITNNKESHSLNINSLENTKEIRFALKDLTEGENLIKIEGFKEKKINSNEGFYVPITFKR</sequence>
<organism evidence="3 4">
    <name type="scientific">Virgibacillus salarius</name>
    <dbReference type="NCBI Taxonomy" id="447199"/>
    <lineage>
        <taxon>Bacteria</taxon>
        <taxon>Bacillati</taxon>
        <taxon>Bacillota</taxon>
        <taxon>Bacilli</taxon>
        <taxon>Bacillales</taxon>
        <taxon>Bacillaceae</taxon>
        <taxon>Virgibacillus</taxon>
    </lineage>
</organism>
<gene>
    <name evidence="3" type="ORF">KCX74_04785</name>
</gene>
<keyword evidence="1" id="KW-0732">Signal</keyword>
<dbReference type="AlphaFoldDB" id="A0A941DUH1"/>
<comment type="caution">
    <text evidence="3">The sequence shown here is derived from an EMBL/GenBank/DDBJ whole genome shotgun (WGS) entry which is preliminary data.</text>
</comment>
<keyword evidence="4" id="KW-1185">Reference proteome</keyword>
<evidence type="ECO:0000313" key="3">
    <source>
        <dbReference type="EMBL" id="MBR7795359.1"/>
    </source>
</evidence>
<dbReference type="EMBL" id="JAGSOT010000010">
    <property type="protein sequence ID" value="MBR7795359.1"/>
    <property type="molecule type" value="Genomic_DNA"/>
</dbReference>
<feature type="domain" description="Putative adhesive" evidence="2">
    <location>
        <begin position="35"/>
        <end position="133"/>
    </location>
</feature>
<reference evidence="3" key="1">
    <citation type="submission" date="2021-04" db="EMBL/GenBank/DDBJ databases">
        <title>Isolation and polyphasic classification of algal microorganism.</title>
        <authorList>
            <person name="Wang S."/>
        </authorList>
    </citation>
    <scope>NUCLEOTIDE SEQUENCE</scope>
    <source>
        <strain evidence="3">720a</strain>
    </source>
</reference>
<dbReference type="RefSeq" id="WP_166530041.1">
    <property type="nucleotide sequence ID" value="NZ_JAGSOT010000010.1"/>
</dbReference>
<evidence type="ECO:0000256" key="1">
    <source>
        <dbReference type="SAM" id="SignalP"/>
    </source>
</evidence>
<feature type="chain" id="PRO_5037865007" description="Putative adhesive domain-containing protein" evidence="1">
    <location>
        <begin position="26"/>
        <end position="141"/>
    </location>
</feature>
<dbReference type="Proteomes" id="UP000675284">
    <property type="component" value="Unassembled WGS sequence"/>
</dbReference>